<dbReference type="EMBL" id="SMDA01000009">
    <property type="protein sequence ID" value="TCW29532.1"/>
    <property type="molecule type" value="Genomic_DNA"/>
</dbReference>
<dbReference type="Proteomes" id="UP000294801">
    <property type="component" value="Unassembled WGS sequence"/>
</dbReference>
<name>A0ABY2CYZ5_GULMO</name>
<proteinExistence type="predicted"/>
<gene>
    <name evidence="1" type="ORF">EV669_1094</name>
</gene>
<keyword evidence="2" id="KW-1185">Reference proteome</keyword>
<sequence>MNSNLLATLVENHHALTAETPRHPTAKCSVPSLSEHDLSVLEGTIQVMQDDVAAALQGLGQLVNNYPRDIGDEAELLPKVGQLLRVLGDVLDVANGAAVPVANQQWLHSQIRLASKEATHADR</sequence>
<organism evidence="1 2">
    <name type="scientific">Gulbenkiania mobilis</name>
    <dbReference type="NCBI Taxonomy" id="397457"/>
    <lineage>
        <taxon>Bacteria</taxon>
        <taxon>Pseudomonadati</taxon>
        <taxon>Pseudomonadota</taxon>
        <taxon>Betaproteobacteria</taxon>
        <taxon>Neisseriales</taxon>
        <taxon>Chromobacteriaceae</taxon>
        <taxon>Gulbenkiania</taxon>
    </lineage>
</organism>
<evidence type="ECO:0000313" key="2">
    <source>
        <dbReference type="Proteomes" id="UP000294801"/>
    </source>
</evidence>
<evidence type="ECO:0000313" key="1">
    <source>
        <dbReference type="EMBL" id="TCW29532.1"/>
    </source>
</evidence>
<reference evidence="1 2" key="1">
    <citation type="submission" date="2019-03" db="EMBL/GenBank/DDBJ databases">
        <title>Genomic Encyclopedia of Type Strains, Phase IV (KMG-IV): sequencing the most valuable type-strain genomes for metagenomic binning, comparative biology and taxonomic classification.</title>
        <authorList>
            <person name="Goeker M."/>
        </authorList>
    </citation>
    <scope>NUCLEOTIDE SEQUENCE [LARGE SCALE GENOMIC DNA]</scope>
    <source>
        <strain evidence="1 2">DSM 18507</strain>
    </source>
</reference>
<protein>
    <submittedName>
        <fullName evidence="1">Uncharacterized protein</fullName>
    </submittedName>
</protein>
<dbReference type="RefSeq" id="WP_132098817.1">
    <property type="nucleotide sequence ID" value="NZ_SMDA01000009.1"/>
</dbReference>
<comment type="caution">
    <text evidence="1">The sequence shown here is derived from an EMBL/GenBank/DDBJ whole genome shotgun (WGS) entry which is preliminary data.</text>
</comment>
<accession>A0ABY2CYZ5</accession>